<reference evidence="1" key="1">
    <citation type="submission" date="2019-10" db="EMBL/GenBank/DDBJ databases">
        <authorList>
            <consortium name="DOE Joint Genome Institute"/>
            <person name="Kuo A."/>
            <person name="Miyauchi S."/>
            <person name="Kiss E."/>
            <person name="Drula E."/>
            <person name="Kohler A."/>
            <person name="Sanchez-Garcia M."/>
            <person name="Andreopoulos B."/>
            <person name="Barry K.W."/>
            <person name="Bonito G."/>
            <person name="Buee M."/>
            <person name="Carver A."/>
            <person name="Chen C."/>
            <person name="Cichocki N."/>
            <person name="Clum A."/>
            <person name="Culley D."/>
            <person name="Crous P.W."/>
            <person name="Fauchery L."/>
            <person name="Girlanda M."/>
            <person name="Hayes R."/>
            <person name="Keri Z."/>
            <person name="Labutti K."/>
            <person name="Lipzen A."/>
            <person name="Lombard V."/>
            <person name="Magnuson J."/>
            <person name="Maillard F."/>
            <person name="Morin E."/>
            <person name="Murat C."/>
            <person name="Nolan M."/>
            <person name="Ohm R."/>
            <person name="Pangilinan J."/>
            <person name="Pereira M."/>
            <person name="Perotto S."/>
            <person name="Peter M."/>
            <person name="Riley R."/>
            <person name="Sitrit Y."/>
            <person name="Stielow B."/>
            <person name="Szollosi G."/>
            <person name="Zifcakova L."/>
            <person name="Stursova M."/>
            <person name="Spatafora J.W."/>
            <person name="Tedersoo L."/>
            <person name="Vaario L.-M."/>
            <person name="Yamada A."/>
            <person name="Yan M."/>
            <person name="Wang P."/>
            <person name="Xu J."/>
            <person name="Bruns T."/>
            <person name="Baldrian P."/>
            <person name="Vilgalys R."/>
            <person name="Henrissat B."/>
            <person name="Grigoriev I.V."/>
            <person name="Hibbett D."/>
            <person name="Nagy L.G."/>
            <person name="Martin F.M."/>
        </authorList>
    </citation>
    <scope>NUCLEOTIDE SEQUENCE</scope>
    <source>
        <strain evidence="1">P2</strain>
    </source>
</reference>
<sequence length="63" mass="7116">RRDPDRVAGGFKAALSNPNTTRSGRKNAKQELRLMGRGNETHVPLMTKIKRSLGIRSTSRRNR</sequence>
<accession>A0ACB6ZN77</accession>
<reference evidence="1" key="2">
    <citation type="journal article" date="2020" name="Nat. Commun.">
        <title>Large-scale genome sequencing of mycorrhizal fungi provides insights into the early evolution of symbiotic traits.</title>
        <authorList>
            <person name="Miyauchi S."/>
            <person name="Kiss E."/>
            <person name="Kuo A."/>
            <person name="Drula E."/>
            <person name="Kohler A."/>
            <person name="Sanchez-Garcia M."/>
            <person name="Morin E."/>
            <person name="Andreopoulos B."/>
            <person name="Barry K.W."/>
            <person name="Bonito G."/>
            <person name="Buee M."/>
            <person name="Carver A."/>
            <person name="Chen C."/>
            <person name="Cichocki N."/>
            <person name="Clum A."/>
            <person name="Culley D."/>
            <person name="Crous P.W."/>
            <person name="Fauchery L."/>
            <person name="Girlanda M."/>
            <person name="Hayes R.D."/>
            <person name="Keri Z."/>
            <person name="LaButti K."/>
            <person name="Lipzen A."/>
            <person name="Lombard V."/>
            <person name="Magnuson J."/>
            <person name="Maillard F."/>
            <person name="Murat C."/>
            <person name="Nolan M."/>
            <person name="Ohm R.A."/>
            <person name="Pangilinan J."/>
            <person name="Pereira M.F."/>
            <person name="Perotto S."/>
            <person name="Peter M."/>
            <person name="Pfister S."/>
            <person name="Riley R."/>
            <person name="Sitrit Y."/>
            <person name="Stielow J.B."/>
            <person name="Szollosi G."/>
            <person name="Zifcakova L."/>
            <person name="Stursova M."/>
            <person name="Spatafora J.W."/>
            <person name="Tedersoo L."/>
            <person name="Vaario L.M."/>
            <person name="Yamada A."/>
            <person name="Yan M."/>
            <person name="Wang P."/>
            <person name="Xu J."/>
            <person name="Bruns T."/>
            <person name="Baldrian P."/>
            <person name="Vilgalys R."/>
            <person name="Dunand C."/>
            <person name="Henrissat B."/>
            <person name="Grigoriev I.V."/>
            <person name="Hibbett D."/>
            <person name="Nagy L.G."/>
            <person name="Martin F.M."/>
        </authorList>
    </citation>
    <scope>NUCLEOTIDE SEQUENCE</scope>
    <source>
        <strain evidence="1">P2</strain>
    </source>
</reference>
<name>A0ACB6ZN77_THEGA</name>
<feature type="non-terminal residue" evidence="1">
    <location>
        <position position="1"/>
    </location>
</feature>
<dbReference type="Proteomes" id="UP000886501">
    <property type="component" value="Unassembled WGS sequence"/>
</dbReference>
<comment type="caution">
    <text evidence="1">The sequence shown here is derived from an EMBL/GenBank/DDBJ whole genome shotgun (WGS) entry which is preliminary data.</text>
</comment>
<gene>
    <name evidence="1" type="ORF">BDM02DRAFT_3078656</name>
</gene>
<evidence type="ECO:0000313" key="1">
    <source>
        <dbReference type="EMBL" id="KAF9651220.1"/>
    </source>
</evidence>
<protein>
    <submittedName>
        <fullName evidence="1">Uncharacterized protein</fullName>
    </submittedName>
</protein>
<evidence type="ECO:0000313" key="2">
    <source>
        <dbReference type="Proteomes" id="UP000886501"/>
    </source>
</evidence>
<dbReference type="EMBL" id="MU117977">
    <property type="protein sequence ID" value="KAF9651220.1"/>
    <property type="molecule type" value="Genomic_DNA"/>
</dbReference>
<organism evidence="1 2">
    <name type="scientific">Thelephora ganbajun</name>
    <name type="common">Ganba fungus</name>
    <dbReference type="NCBI Taxonomy" id="370292"/>
    <lineage>
        <taxon>Eukaryota</taxon>
        <taxon>Fungi</taxon>
        <taxon>Dikarya</taxon>
        <taxon>Basidiomycota</taxon>
        <taxon>Agaricomycotina</taxon>
        <taxon>Agaricomycetes</taxon>
        <taxon>Thelephorales</taxon>
        <taxon>Thelephoraceae</taxon>
        <taxon>Thelephora</taxon>
    </lineage>
</organism>
<keyword evidence="2" id="KW-1185">Reference proteome</keyword>
<proteinExistence type="predicted"/>
<feature type="non-terminal residue" evidence="1">
    <location>
        <position position="63"/>
    </location>
</feature>